<name>A0A6H9XSU1_9CORY</name>
<feature type="compositionally biased region" description="Polar residues" evidence="1">
    <location>
        <begin position="197"/>
        <end position="209"/>
    </location>
</feature>
<feature type="transmembrane region" description="Helical" evidence="2">
    <location>
        <begin position="166"/>
        <end position="188"/>
    </location>
</feature>
<keyword evidence="2" id="KW-0472">Membrane</keyword>
<dbReference type="RefSeq" id="WP_005524358.1">
    <property type="nucleotide sequence ID" value="NZ_CP050134.2"/>
</dbReference>
<dbReference type="InterPro" id="IPR023840">
    <property type="entry name" value="T7SS_Rv3446c"/>
</dbReference>
<dbReference type="EMBL" id="UARK01000001">
    <property type="protein sequence ID" value="SPW24013.1"/>
    <property type="molecule type" value="Genomic_DNA"/>
</dbReference>
<dbReference type="AlphaFoldDB" id="A0A6H9XSU1"/>
<evidence type="ECO:0000313" key="4">
    <source>
        <dbReference type="Proteomes" id="UP000249886"/>
    </source>
</evidence>
<dbReference type="GeneID" id="84573179"/>
<protein>
    <submittedName>
        <fullName evidence="3">Type VII secretion-associated protein, Rv3446c family</fullName>
    </submittedName>
</protein>
<proteinExistence type="predicted"/>
<dbReference type="NCBIfam" id="TIGR03931">
    <property type="entry name" value="T7SS_Rv3446c"/>
    <property type="match status" value="1"/>
</dbReference>
<keyword evidence="2" id="KW-1133">Transmembrane helix</keyword>
<evidence type="ECO:0000256" key="1">
    <source>
        <dbReference type="SAM" id="MobiDB-lite"/>
    </source>
</evidence>
<reference evidence="3 4" key="1">
    <citation type="submission" date="2018-06" db="EMBL/GenBank/DDBJ databases">
        <authorList>
            <consortium name="Pathogen Informatics"/>
            <person name="Doyle S."/>
        </authorList>
    </citation>
    <scope>NUCLEOTIDE SEQUENCE [LARGE SCALE GENOMIC DNA]</scope>
    <source>
        <strain evidence="3 4">NCTC10254</strain>
    </source>
</reference>
<feature type="region of interest" description="Disordered" evidence="1">
    <location>
        <begin position="192"/>
        <end position="223"/>
    </location>
</feature>
<sequence>MSAPIDLTILVYETAIVFEGETDSYRYDLTGSGIVAGTQVADVIAEARGQLHAQWPNVTIQVKGPEEYCYNLVVGLQAENVTVVSDIDTSATDMADGDYDYYDDDVNDDNDVTYDPDGVDDDDEDSALQTSLSAAPESCDVDNTLLTSVFPRISRPNSPEATRGNIYLYLAIAGVIVLICGVSLWAVGPGSPPPTLPQASARPSPTSQLAAVPQKPASTSNTSTITMEHGNIQVGLPHDYRIEEQPDKPGMLIGRGADENLRVTMAIDPLFDADPTAIFAELDATINGDPTLTPAESLGIGRGQEKNYIENPGDGSTVHWIVWIDAGHVFSLGCHTRTAAANLPQRATCRKAAETLTIRH</sequence>
<keyword evidence="2" id="KW-0812">Transmembrane</keyword>
<evidence type="ECO:0000256" key="2">
    <source>
        <dbReference type="SAM" id="Phobius"/>
    </source>
</evidence>
<comment type="caution">
    <text evidence="3">The sequence shown here is derived from an EMBL/GenBank/DDBJ whole genome shotgun (WGS) entry which is preliminary data.</text>
</comment>
<gene>
    <name evidence="3" type="ORF">NCTC10254_00377</name>
</gene>
<organism evidence="3 4">
    <name type="scientific">Corynebacterium matruchotii</name>
    <dbReference type="NCBI Taxonomy" id="43768"/>
    <lineage>
        <taxon>Bacteria</taxon>
        <taxon>Bacillati</taxon>
        <taxon>Actinomycetota</taxon>
        <taxon>Actinomycetes</taxon>
        <taxon>Mycobacteriales</taxon>
        <taxon>Corynebacteriaceae</taxon>
        <taxon>Corynebacterium</taxon>
    </lineage>
</organism>
<accession>A0A6H9XSU1</accession>
<dbReference type="Proteomes" id="UP000249886">
    <property type="component" value="Unassembled WGS sequence"/>
</dbReference>
<evidence type="ECO:0000313" key="3">
    <source>
        <dbReference type="EMBL" id="SPW24013.1"/>
    </source>
</evidence>